<feature type="transmembrane region" description="Helical" evidence="1">
    <location>
        <begin position="33"/>
        <end position="54"/>
    </location>
</feature>
<sequence>MSRSLRSRSFKSSDLCILSTSSRTSGFSSHRSVSLECANIGFGLVFVAIMYNVIPRAYMSIGFPIVNNTSFLL</sequence>
<reference evidence="2 3" key="1">
    <citation type="journal article" date="2007" name="Virology">
        <title>Sequence and annotation of the 369-kb NY-2A and the 345-kb AR158 viruses that infect Chlorella NC64A.</title>
        <authorList>
            <person name="Fitzgerald L.A."/>
            <person name="Graves M.V."/>
            <person name="Li X."/>
            <person name="Feldblyum T."/>
            <person name="Nierman W.C."/>
            <person name="Van Etten J.L."/>
        </authorList>
    </citation>
    <scope>NUCLEOTIDE SEQUENCE [LARGE SCALE GENOMIC DNA]</scope>
    <source>
        <strain evidence="2 3">NY-2A</strain>
    </source>
</reference>
<accession>A7IWK8</accession>
<organism evidence="2 3">
    <name type="scientific">Paramecium bursaria Chlorella virus NY2A</name>
    <name type="common">PBCV-NY2A</name>
    <dbReference type="NCBI Taxonomy" id="46021"/>
    <lineage>
        <taxon>Viruses</taxon>
        <taxon>Varidnaviria</taxon>
        <taxon>Bamfordvirae</taxon>
        <taxon>Nucleocytoviricota</taxon>
        <taxon>Megaviricetes</taxon>
        <taxon>Algavirales</taxon>
        <taxon>Phycodnaviridae</taxon>
        <taxon>Chlorovirus</taxon>
        <taxon>Chlorovirus americanus</taxon>
    </lineage>
</organism>
<dbReference type="KEGG" id="vg:5659189"/>
<keyword evidence="1" id="KW-1133">Transmembrane helix</keyword>
<evidence type="ECO:0000313" key="2">
    <source>
        <dbReference type="EMBL" id="ABT14732.1"/>
    </source>
</evidence>
<gene>
    <name evidence="2" type="primary">b333L</name>
    <name evidence="2" type="ORF">NY2A_b333L</name>
</gene>
<dbReference type="RefSeq" id="YP_001497529.1">
    <property type="nucleotide sequence ID" value="NC_009898.1"/>
</dbReference>
<proteinExistence type="predicted"/>
<keyword evidence="1" id="KW-0812">Transmembrane</keyword>
<evidence type="ECO:0000313" key="3">
    <source>
        <dbReference type="Proteomes" id="UP000202419"/>
    </source>
</evidence>
<dbReference type="Proteomes" id="UP000202419">
    <property type="component" value="Segment"/>
</dbReference>
<dbReference type="OrthoDB" id="41447at10239"/>
<protein>
    <submittedName>
        <fullName evidence="2">Uncharacterized protein b333L</fullName>
    </submittedName>
</protein>
<keyword evidence="3" id="KW-1185">Reference proteome</keyword>
<evidence type="ECO:0000256" key="1">
    <source>
        <dbReference type="SAM" id="Phobius"/>
    </source>
</evidence>
<dbReference type="EMBL" id="DQ491002">
    <property type="protein sequence ID" value="ABT14732.1"/>
    <property type="molecule type" value="Genomic_DNA"/>
</dbReference>
<organismHost>
    <name type="scientific">Chlorella</name>
    <dbReference type="NCBI Taxonomy" id="3071"/>
</organismHost>
<name>A7IWK8_PBCVN</name>
<dbReference type="GeneID" id="5659189"/>
<keyword evidence="1" id="KW-0472">Membrane</keyword>